<evidence type="ECO:0000256" key="6">
    <source>
        <dbReference type="SAM" id="MobiDB-lite"/>
    </source>
</evidence>
<feature type="region of interest" description="Disordered" evidence="6">
    <location>
        <begin position="834"/>
        <end position="953"/>
    </location>
</feature>
<dbReference type="GO" id="GO:0046964">
    <property type="term" value="F:3'-phosphoadenosine 5'-phosphosulfate transmembrane transporter activity"/>
    <property type="evidence" value="ECO:0007669"/>
    <property type="project" value="TreeGrafter"/>
</dbReference>
<keyword evidence="9" id="KW-1185">Reference proteome</keyword>
<dbReference type="GO" id="GO:0000139">
    <property type="term" value="C:Golgi membrane"/>
    <property type="evidence" value="ECO:0007669"/>
    <property type="project" value="TreeGrafter"/>
</dbReference>
<evidence type="ECO:0000256" key="1">
    <source>
        <dbReference type="ARBA" id="ARBA00004141"/>
    </source>
</evidence>
<comment type="caution">
    <text evidence="8">The sequence shown here is derived from an EMBL/GenBank/DDBJ whole genome shotgun (WGS) entry which is preliminary data.</text>
</comment>
<feature type="compositionally biased region" description="Basic and acidic residues" evidence="6">
    <location>
        <begin position="490"/>
        <end position="505"/>
    </location>
</feature>
<feature type="compositionally biased region" description="Polar residues" evidence="6">
    <location>
        <begin position="940"/>
        <end position="953"/>
    </location>
</feature>
<name>A0AA36HM81_9DINO</name>
<evidence type="ECO:0000256" key="2">
    <source>
        <dbReference type="ARBA" id="ARBA00022448"/>
    </source>
</evidence>
<evidence type="ECO:0000256" key="7">
    <source>
        <dbReference type="SAM" id="Phobius"/>
    </source>
</evidence>
<dbReference type="GO" id="GO:0005789">
    <property type="term" value="C:endoplasmic reticulum membrane"/>
    <property type="evidence" value="ECO:0007669"/>
    <property type="project" value="TreeGrafter"/>
</dbReference>
<organism evidence="8 9">
    <name type="scientific">Effrenium voratum</name>
    <dbReference type="NCBI Taxonomy" id="2562239"/>
    <lineage>
        <taxon>Eukaryota</taxon>
        <taxon>Sar</taxon>
        <taxon>Alveolata</taxon>
        <taxon>Dinophyceae</taxon>
        <taxon>Suessiales</taxon>
        <taxon>Symbiodiniaceae</taxon>
        <taxon>Effrenium</taxon>
    </lineage>
</organism>
<gene>
    <name evidence="8" type="ORF">EVOR1521_LOCUS1983</name>
</gene>
<accession>A0AA36HM81</accession>
<dbReference type="PANTHER" id="PTHR10778">
    <property type="entry name" value="SOLUTE CARRIER FAMILY 35 MEMBER B"/>
    <property type="match status" value="1"/>
</dbReference>
<keyword evidence="5 7" id="KW-0472">Membrane</keyword>
<feature type="region of interest" description="Disordered" evidence="6">
    <location>
        <begin position="353"/>
        <end position="391"/>
    </location>
</feature>
<dbReference type="InterPro" id="IPR013657">
    <property type="entry name" value="SCL35B1-4/HUT1"/>
</dbReference>
<feature type="transmembrane region" description="Helical" evidence="7">
    <location>
        <begin position="47"/>
        <end position="67"/>
    </location>
</feature>
<keyword evidence="4 7" id="KW-1133">Transmembrane helix</keyword>
<dbReference type="Proteomes" id="UP001178507">
    <property type="component" value="Unassembled WGS sequence"/>
</dbReference>
<feature type="region of interest" description="Disordered" evidence="6">
    <location>
        <begin position="588"/>
        <end position="611"/>
    </location>
</feature>
<evidence type="ECO:0000256" key="4">
    <source>
        <dbReference type="ARBA" id="ARBA00022989"/>
    </source>
</evidence>
<feature type="transmembrane region" description="Helical" evidence="7">
    <location>
        <begin position="271"/>
        <end position="289"/>
    </location>
</feature>
<evidence type="ECO:0008006" key="10">
    <source>
        <dbReference type="Google" id="ProtNLM"/>
    </source>
</evidence>
<keyword evidence="3 7" id="KW-0812">Transmembrane</keyword>
<feature type="compositionally biased region" description="Low complexity" evidence="6">
    <location>
        <begin position="834"/>
        <end position="854"/>
    </location>
</feature>
<dbReference type="AlphaFoldDB" id="A0AA36HM81"/>
<protein>
    <recommendedName>
        <fullName evidence="10">Adenosine 3'-phospho 5'-phosphosulfate transporter 1</fullName>
    </recommendedName>
</protein>
<evidence type="ECO:0000256" key="3">
    <source>
        <dbReference type="ARBA" id="ARBA00022692"/>
    </source>
</evidence>
<dbReference type="EMBL" id="CAUJNA010000095">
    <property type="protein sequence ID" value="CAJ1371734.1"/>
    <property type="molecule type" value="Genomic_DNA"/>
</dbReference>
<evidence type="ECO:0000313" key="9">
    <source>
        <dbReference type="Proteomes" id="UP001178507"/>
    </source>
</evidence>
<sequence length="953" mass="103870">MAVPCVRRSYAGVLRGNVFERTKVSVQDLSEADQQASSESRVSPTSASWCVCYGIGIISTLVLYGILQEGIMTVAYDGQLFKYSVFLVLCNRLAAVAFALVMAKMKGESMANEAPLWKYLIVSLSNVYASSCQYEALKYVSFAVQMLGKSFKMMPVMIWGMIIAGKSYGMRDWTVAFAVTLGCTEFLMTGPTHSKVDSANSFKGFLLLGGFLALDGLTSTFQEKLFKEHKTTKYNQMLYINLLSATVSIITLLATGDLAPALAFGMEHPQFWLDSALLSCSAVASQFFIYSQIKEFGALVFAATMNVRQVVSILVSYAKYSNPVTMLQILGLMVIFSALFYKSIASMMEAPKENAKEKEPILNKEEAAPLQDEADKRSDAEKKRAMPRCRDAAMPRCRDAQAIIHDIIQDKMQRVQELISRVQRQEACKQEQLLIQAQQAEEEEQQLEAQRQDRARRSAEAFAVFAAEAAAAAQKRRAEEAALVRRMRQEEAEKKEKAKEAEEVRRRQRDHRLAQAQQRRHAADQAARARRALLKSAHKAAQEAVQEAAKQKAAQKASARPVLDGATAARQQGLQRFAASLDAAHSHYAKGARPKSGALRRTASAPNRRPTSASCVVCGAEVKLAKPREEYSAGPGGPLVQPTTSGGRPSLKGLQFASGESLPFDGSPTNTLPGSPTGLMMFPQYLRAVKLGGFQNDGLNALYVERPSEAFRVNDRETYWPASGYYFIYRSRSTSTWGIGKAKRFDAIKEGKSNGVAHSPEGYELWLEVNEGQATRKTNWREWDIQMNKWVTRAGSGVLSRGKVRPKAPGVNKAEVAVQAVVEVAHREIQAIASQGPAAPQAPAQSPGPSSRAQMAKLPTFDPTGSTATSGPLMRGDTGPFLPASSPSQSGTSPSKSPHKGVPATNKHKSTEALLGLGTESQGTRRPSVRLDGADAGRPASTSRSVSPNPRGP</sequence>
<proteinExistence type="predicted"/>
<dbReference type="Pfam" id="PF08449">
    <property type="entry name" value="UAA"/>
    <property type="match status" value="1"/>
</dbReference>
<keyword evidence="2" id="KW-0813">Transport</keyword>
<feature type="compositionally biased region" description="Low complexity" evidence="6">
    <location>
        <begin position="883"/>
        <end position="896"/>
    </location>
</feature>
<evidence type="ECO:0000313" key="8">
    <source>
        <dbReference type="EMBL" id="CAJ1371734.1"/>
    </source>
</evidence>
<comment type="subcellular location">
    <subcellularLocation>
        <location evidence="1">Membrane</location>
        <topology evidence="1">Multi-pass membrane protein</topology>
    </subcellularLocation>
</comment>
<feature type="transmembrane region" description="Helical" evidence="7">
    <location>
        <begin position="238"/>
        <end position="259"/>
    </location>
</feature>
<feature type="region of interest" description="Disordered" evidence="6">
    <location>
        <begin position="490"/>
        <end position="527"/>
    </location>
</feature>
<evidence type="ECO:0000256" key="5">
    <source>
        <dbReference type="ARBA" id="ARBA00023136"/>
    </source>
</evidence>
<reference evidence="8" key="1">
    <citation type="submission" date="2023-08" db="EMBL/GenBank/DDBJ databases">
        <authorList>
            <person name="Chen Y."/>
            <person name="Shah S."/>
            <person name="Dougan E. K."/>
            <person name="Thang M."/>
            <person name="Chan C."/>
        </authorList>
    </citation>
    <scope>NUCLEOTIDE SEQUENCE</scope>
</reference>
<dbReference type="PANTHER" id="PTHR10778:SF13">
    <property type="entry name" value="ADENOSINE 3'-PHOSPHO 5'-PHOSPHOSULFATE TRANSPORTER 1"/>
    <property type="match status" value="1"/>
</dbReference>
<feature type="transmembrane region" description="Helical" evidence="7">
    <location>
        <begin position="83"/>
        <end position="103"/>
    </location>
</feature>